<accession>A0A9X1PDL5</accession>
<organism evidence="2 3">
    <name type="scientific">Dyadobacter fanqingshengii</name>
    <dbReference type="NCBI Taxonomy" id="2906443"/>
    <lineage>
        <taxon>Bacteria</taxon>
        <taxon>Pseudomonadati</taxon>
        <taxon>Bacteroidota</taxon>
        <taxon>Cytophagia</taxon>
        <taxon>Cytophagales</taxon>
        <taxon>Spirosomataceae</taxon>
        <taxon>Dyadobacter</taxon>
    </lineage>
</organism>
<name>A0A9X1PDL5_9BACT</name>
<dbReference type="Proteomes" id="UP001139700">
    <property type="component" value="Unassembled WGS sequence"/>
</dbReference>
<evidence type="ECO:0000313" key="2">
    <source>
        <dbReference type="EMBL" id="MCF0041715.1"/>
    </source>
</evidence>
<dbReference type="EMBL" id="JAJTTA010000002">
    <property type="protein sequence ID" value="MCF0041715.1"/>
    <property type="molecule type" value="Genomic_DNA"/>
</dbReference>
<protein>
    <submittedName>
        <fullName evidence="2">Uncharacterized protein</fullName>
    </submittedName>
</protein>
<keyword evidence="3" id="KW-1185">Reference proteome</keyword>
<dbReference type="RefSeq" id="WP_234614529.1">
    <property type="nucleotide sequence ID" value="NZ_CP098806.1"/>
</dbReference>
<proteinExistence type="predicted"/>
<comment type="caution">
    <text evidence="2">The sequence shown here is derived from an EMBL/GenBank/DDBJ whole genome shotgun (WGS) entry which is preliminary data.</text>
</comment>
<feature type="signal peptide" evidence="1">
    <location>
        <begin position="1"/>
        <end position="26"/>
    </location>
</feature>
<keyword evidence="1" id="KW-0732">Signal</keyword>
<evidence type="ECO:0000256" key="1">
    <source>
        <dbReference type="SAM" id="SignalP"/>
    </source>
</evidence>
<dbReference type="AlphaFoldDB" id="A0A9X1PDL5"/>
<feature type="chain" id="PRO_5040969701" evidence="1">
    <location>
        <begin position="27"/>
        <end position="307"/>
    </location>
</feature>
<reference evidence="2" key="1">
    <citation type="submission" date="2021-12" db="EMBL/GenBank/DDBJ databases">
        <title>Novel species in genus Dyadobacter.</title>
        <authorList>
            <person name="Ma C."/>
        </authorList>
    </citation>
    <scope>NUCLEOTIDE SEQUENCE</scope>
    <source>
        <strain evidence="2">CY399</strain>
    </source>
</reference>
<evidence type="ECO:0000313" key="3">
    <source>
        <dbReference type="Proteomes" id="UP001139700"/>
    </source>
</evidence>
<gene>
    <name evidence="2" type="ORF">LXM24_16540</name>
</gene>
<sequence>MLSKQTLILRVCFLCTTCLTTLTAFAQNTLEFVQDGVNNSYSPPVPKGPTSIPQTLSFFLNSNGSKDEGIYFQKSQTPVSVTFSFDDQTYITVPQHVTGMTFGAASGASSSQVRSVPVVNNQFFEDSTRSIFTSHPKGESGRGVNVYNNVGVQVFLSAKPLLTANAPTTDTSRYYYGKLRVHFSRPVNNPVISVMGLGATTNFSGKRLGFATELELQSPGRTLIKLSGSKELVLDDNKTKILHTKSSITGNCGNGAACGSLMVTGSDVTSLVFGVYLRTDGGPGVWGTEKVSNSGDMWHITITLPEQ</sequence>